<dbReference type="EMBL" id="JANSHE010000966">
    <property type="protein sequence ID" value="KAJ3005558.1"/>
    <property type="molecule type" value="Genomic_DNA"/>
</dbReference>
<name>A0ACC1Q088_9APHY</name>
<comment type="caution">
    <text evidence="1">The sequence shown here is derived from an EMBL/GenBank/DDBJ whole genome shotgun (WGS) entry which is preliminary data.</text>
</comment>
<evidence type="ECO:0000313" key="2">
    <source>
        <dbReference type="Proteomes" id="UP001144978"/>
    </source>
</evidence>
<evidence type="ECO:0000313" key="1">
    <source>
        <dbReference type="EMBL" id="KAJ3005558.1"/>
    </source>
</evidence>
<keyword evidence="2" id="KW-1185">Reference proteome</keyword>
<protein>
    <submittedName>
        <fullName evidence="1">Uncharacterized protein</fullName>
    </submittedName>
</protein>
<gene>
    <name evidence="1" type="ORF">NUW54_g4288</name>
</gene>
<accession>A0ACC1Q088</accession>
<dbReference type="Proteomes" id="UP001144978">
    <property type="component" value="Unassembled WGS sequence"/>
</dbReference>
<proteinExistence type="predicted"/>
<reference evidence="1" key="1">
    <citation type="submission" date="2022-08" db="EMBL/GenBank/DDBJ databases">
        <title>Genome Sequence of Pycnoporus sanguineus.</title>
        <authorList>
            <person name="Buettner E."/>
        </authorList>
    </citation>
    <scope>NUCLEOTIDE SEQUENCE</scope>
    <source>
        <strain evidence="1">CG-C14</strain>
    </source>
</reference>
<sequence length="324" mass="35487">MCSLLTWGSIGLRKERETFLPFSPSTHYSHRAQADAVERAATFRDRSKIILVRVKAKHDAWEIGVASQQRGGSRRSSRSHTQQPRGSPNTYGSASSQQTYAQVAVYEEQPLQTVQARASPVTVAPSPPSNALNLELGPRQSPRFPVMTPPQRRLHDSPMYQGSPSSPASSLGMGPYLTSFPGELLFPYTRQTYLICISKAVPPPRSPPSSVSSPSAYSQWDSSPAASSAMMSSSIRSNTQLPSVSGTPQSRASLKVAFADYRPGESPGDSTRRRRRDTRGHPSEHGSQAYQVRERRRAQPSLRPATVPATHMHSSLPATYTPPY</sequence>
<organism evidence="1 2">
    <name type="scientific">Trametes sanguinea</name>
    <dbReference type="NCBI Taxonomy" id="158606"/>
    <lineage>
        <taxon>Eukaryota</taxon>
        <taxon>Fungi</taxon>
        <taxon>Dikarya</taxon>
        <taxon>Basidiomycota</taxon>
        <taxon>Agaricomycotina</taxon>
        <taxon>Agaricomycetes</taxon>
        <taxon>Polyporales</taxon>
        <taxon>Polyporaceae</taxon>
        <taxon>Trametes</taxon>
    </lineage>
</organism>